<organism evidence="2 3">
    <name type="scientific">Elysia marginata</name>
    <dbReference type="NCBI Taxonomy" id="1093978"/>
    <lineage>
        <taxon>Eukaryota</taxon>
        <taxon>Metazoa</taxon>
        <taxon>Spiralia</taxon>
        <taxon>Lophotrochozoa</taxon>
        <taxon>Mollusca</taxon>
        <taxon>Gastropoda</taxon>
        <taxon>Heterobranchia</taxon>
        <taxon>Euthyneura</taxon>
        <taxon>Panpulmonata</taxon>
        <taxon>Sacoglossa</taxon>
        <taxon>Placobranchoidea</taxon>
        <taxon>Plakobranchidae</taxon>
        <taxon>Elysia</taxon>
    </lineage>
</organism>
<gene>
    <name evidence="2" type="ORF">ElyMa_005347700</name>
</gene>
<dbReference type="EMBL" id="BMAT01010642">
    <property type="protein sequence ID" value="GFR57857.1"/>
    <property type="molecule type" value="Genomic_DNA"/>
</dbReference>
<comment type="caution">
    <text evidence="2">The sequence shown here is derived from an EMBL/GenBank/DDBJ whole genome shotgun (WGS) entry which is preliminary data.</text>
</comment>
<accession>A0AAV4EAX0</accession>
<dbReference type="AlphaFoldDB" id="A0AAV4EAX0"/>
<evidence type="ECO:0000256" key="1">
    <source>
        <dbReference type="SAM" id="MobiDB-lite"/>
    </source>
</evidence>
<reference evidence="2 3" key="1">
    <citation type="journal article" date="2021" name="Elife">
        <title>Chloroplast acquisition without the gene transfer in kleptoplastic sea slugs, Plakobranchus ocellatus.</title>
        <authorList>
            <person name="Maeda T."/>
            <person name="Takahashi S."/>
            <person name="Yoshida T."/>
            <person name="Shimamura S."/>
            <person name="Takaki Y."/>
            <person name="Nagai Y."/>
            <person name="Toyoda A."/>
            <person name="Suzuki Y."/>
            <person name="Arimoto A."/>
            <person name="Ishii H."/>
            <person name="Satoh N."/>
            <person name="Nishiyama T."/>
            <person name="Hasebe M."/>
            <person name="Maruyama T."/>
            <person name="Minagawa J."/>
            <person name="Obokata J."/>
            <person name="Shigenobu S."/>
        </authorList>
    </citation>
    <scope>NUCLEOTIDE SEQUENCE [LARGE SCALE GENOMIC DNA]</scope>
</reference>
<name>A0AAV4EAX0_9GAST</name>
<evidence type="ECO:0000313" key="3">
    <source>
        <dbReference type="Proteomes" id="UP000762676"/>
    </source>
</evidence>
<sequence>MVAKHGPIPRRFRRRYRRSKCGACYRRLLKVPWTEKNNKDIIQMADVGERLLQHFMKRKLGYFRTHNERQLGTFATTIPRGEHRREERTMERHGCQPADR</sequence>
<protein>
    <recommendedName>
        <fullName evidence="4">60S ribosomal protein L34</fullName>
    </recommendedName>
</protein>
<feature type="region of interest" description="Disordered" evidence="1">
    <location>
        <begin position="80"/>
        <end position="100"/>
    </location>
</feature>
<proteinExistence type="predicted"/>
<dbReference type="Proteomes" id="UP000762676">
    <property type="component" value="Unassembled WGS sequence"/>
</dbReference>
<evidence type="ECO:0008006" key="4">
    <source>
        <dbReference type="Google" id="ProtNLM"/>
    </source>
</evidence>
<keyword evidence="3" id="KW-1185">Reference proteome</keyword>
<evidence type="ECO:0000313" key="2">
    <source>
        <dbReference type="EMBL" id="GFR57857.1"/>
    </source>
</evidence>